<dbReference type="Gene3D" id="3.30.465.10">
    <property type="match status" value="1"/>
</dbReference>
<dbReference type="InterPro" id="IPR016166">
    <property type="entry name" value="FAD-bd_PCMH"/>
</dbReference>
<organism evidence="5 6">
    <name type="scientific">Thalassorhabdus alkalitolerans</name>
    <dbReference type="NCBI Taxonomy" id="2282697"/>
    <lineage>
        <taxon>Bacteria</taxon>
        <taxon>Bacillati</taxon>
        <taxon>Bacillota</taxon>
        <taxon>Bacilli</taxon>
        <taxon>Bacillales</taxon>
        <taxon>Bacillaceae</taxon>
        <taxon>Thalassorhabdus</taxon>
    </lineage>
</organism>
<evidence type="ECO:0000313" key="6">
    <source>
        <dbReference type="Proteomes" id="UP001596142"/>
    </source>
</evidence>
<dbReference type="SUPFAM" id="SSF56176">
    <property type="entry name" value="FAD-binding/transporter-associated domain-like"/>
    <property type="match status" value="1"/>
</dbReference>
<feature type="domain" description="FAD-binding PCMH-type" evidence="4">
    <location>
        <begin position="10"/>
        <end position="193"/>
    </location>
</feature>
<dbReference type="RefSeq" id="WP_385942317.1">
    <property type="nucleotide sequence ID" value="NZ_JBHSOZ010000008.1"/>
</dbReference>
<protein>
    <submittedName>
        <fullName evidence="5">FAD binding domain-containing protein</fullName>
    </submittedName>
</protein>
<dbReference type="InterPro" id="IPR005107">
    <property type="entry name" value="CO_DH_flav_C"/>
</dbReference>
<keyword evidence="3" id="KW-0560">Oxidoreductase</keyword>
<evidence type="ECO:0000313" key="5">
    <source>
        <dbReference type="EMBL" id="MFC5713924.1"/>
    </source>
</evidence>
<sequence length="313" mass="35370">MDKRSEEPLTEHQTDPFYTIVWTPAKVAEAWKKKIQYKEDALFIAGGTFIQLQREKGTPLPKHMISLEQIKEMKGITKEESEEGTFLKIGALTTLAGCLRDDDLKEHYPFFIEAVKNVAAPAVRSRGTIGGNISYGKGDIIPALLVLQAKVTYFIEAEYITEPIEEYMDAIYGKDQDPTSRLLLSVSLPFEEVQNKPFRFYKKVGRREAFTASMLTVACSGELDLKDGMGTLKNIRLACGGGDHHPERLVGCEKLLEDTVYHPLLMKDLYDGVMEEFSPMSDPFSSASYKKKVAANIMVSEFHRLIEQKRKEE</sequence>
<name>A0ABW0YU82_9BACI</name>
<dbReference type="InterPro" id="IPR016169">
    <property type="entry name" value="FAD-bd_PCMH_sub2"/>
</dbReference>
<accession>A0ABW0YU82</accession>
<dbReference type="PANTHER" id="PTHR42659:SF2">
    <property type="entry name" value="XANTHINE DEHYDROGENASE SUBUNIT C-RELATED"/>
    <property type="match status" value="1"/>
</dbReference>
<gene>
    <name evidence="5" type="ORF">ACFPU1_14230</name>
</gene>
<dbReference type="Pfam" id="PF00941">
    <property type="entry name" value="FAD_binding_5"/>
    <property type="match status" value="1"/>
</dbReference>
<comment type="caution">
    <text evidence="5">The sequence shown here is derived from an EMBL/GenBank/DDBJ whole genome shotgun (WGS) entry which is preliminary data.</text>
</comment>
<dbReference type="InterPro" id="IPR036683">
    <property type="entry name" value="CO_DH_flav_C_dom_sf"/>
</dbReference>
<dbReference type="InterPro" id="IPR051312">
    <property type="entry name" value="Diverse_Substr_Oxidored"/>
</dbReference>
<dbReference type="Proteomes" id="UP001596142">
    <property type="component" value="Unassembled WGS sequence"/>
</dbReference>
<evidence type="ECO:0000256" key="1">
    <source>
        <dbReference type="ARBA" id="ARBA00022630"/>
    </source>
</evidence>
<keyword evidence="1" id="KW-0285">Flavoprotein</keyword>
<keyword evidence="6" id="KW-1185">Reference proteome</keyword>
<evidence type="ECO:0000256" key="3">
    <source>
        <dbReference type="ARBA" id="ARBA00023002"/>
    </source>
</evidence>
<keyword evidence="2" id="KW-0274">FAD</keyword>
<evidence type="ECO:0000256" key="2">
    <source>
        <dbReference type="ARBA" id="ARBA00022827"/>
    </source>
</evidence>
<dbReference type="InterPro" id="IPR036318">
    <property type="entry name" value="FAD-bd_PCMH-like_sf"/>
</dbReference>
<reference evidence="6" key="1">
    <citation type="journal article" date="2019" name="Int. J. Syst. Evol. Microbiol.">
        <title>The Global Catalogue of Microorganisms (GCM) 10K type strain sequencing project: providing services to taxonomists for standard genome sequencing and annotation.</title>
        <authorList>
            <consortium name="The Broad Institute Genomics Platform"/>
            <consortium name="The Broad Institute Genome Sequencing Center for Infectious Disease"/>
            <person name="Wu L."/>
            <person name="Ma J."/>
        </authorList>
    </citation>
    <scope>NUCLEOTIDE SEQUENCE [LARGE SCALE GENOMIC DNA]</scope>
    <source>
        <strain evidence="6">CECT 7184</strain>
    </source>
</reference>
<dbReference type="EMBL" id="JBHSOZ010000008">
    <property type="protein sequence ID" value="MFC5713924.1"/>
    <property type="molecule type" value="Genomic_DNA"/>
</dbReference>
<proteinExistence type="predicted"/>
<evidence type="ECO:0000259" key="4">
    <source>
        <dbReference type="PROSITE" id="PS51387"/>
    </source>
</evidence>
<dbReference type="PANTHER" id="PTHR42659">
    <property type="entry name" value="XANTHINE DEHYDROGENASE SUBUNIT C-RELATED"/>
    <property type="match status" value="1"/>
</dbReference>
<dbReference type="SMART" id="SM01092">
    <property type="entry name" value="CO_deh_flav_C"/>
    <property type="match status" value="1"/>
</dbReference>
<dbReference type="Pfam" id="PF03450">
    <property type="entry name" value="CO_deh_flav_C"/>
    <property type="match status" value="1"/>
</dbReference>
<dbReference type="Gene3D" id="3.30.390.50">
    <property type="entry name" value="CO dehydrogenase flavoprotein, C-terminal domain"/>
    <property type="match status" value="1"/>
</dbReference>
<dbReference type="SUPFAM" id="SSF55447">
    <property type="entry name" value="CO dehydrogenase flavoprotein C-terminal domain-like"/>
    <property type="match status" value="1"/>
</dbReference>
<dbReference type="InterPro" id="IPR002346">
    <property type="entry name" value="Mopterin_DH_FAD-bd"/>
</dbReference>
<dbReference type="PROSITE" id="PS51387">
    <property type="entry name" value="FAD_PCMH"/>
    <property type="match status" value="1"/>
</dbReference>